<evidence type="ECO:0000256" key="1">
    <source>
        <dbReference type="SAM" id="Phobius"/>
    </source>
</evidence>
<keyword evidence="1" id="KW-0472">Membrane</keyword>
<gene>
    <name evidence="2" type="ordered locus">LEPBI_II0013</name>
</gene>
<name>B0STL7_LEPBP</name>
<evidence type="ECO:0000313" key="2">
    <source>
        <dbReference type="EMBL" id="ABZ99551.1"/>
    </source>
</evidence>
<proteinExistence type="predicted"/>
<keyword evidence="3" id="KW-1185">Reference proteome</keyword>
<dbReference type="STRING" id="456481.LEPBI_II0013"/>
<accession>B0STL7</accession>
<reference evidence="2 3" key="1">
    <citation type="journal article" date="2008" name="PLoS ONE">
        <title>Genome sequence of the saprophyte Leptospira biflexa provides insights into the evolution of Leptospira and the pathogenesis of leptospirosis.</title>
        <authorList>
            <person name="Picardeau M."/>
            <person name="Bulach D.M."/>
            <person name="Bouchier C."/>
            <person name="Zuerner R.L."/>
            <person name="Zidane N."/>
            <person name="Wilson P.J."/>
            <person name="Creno S."/>
            <person name="Kuczek E.S."/>
            <person name="Bommezzadri S."/>
            <person name="Davis J.C."/>
            <person name="McGrath A."/>
            <person name="Johnson M.J."/>
            <person name="Boursaux-Eude C."/>
            <person name="Seemann T."/>
            <person name="Rouy Z."/>
            <person name="Coppel R.L."/>
            <person name="Rood J.I."/>
            <person name="Lajus A."/>
            <person name="Davies J.K."/>
            <person name="Medigue C."/>
            <person name="Adler B."/>
        </authorList>
    </citation>
    <scope>NUCLEOTIDE SEQUENCE [LARGE SCALE GENOMIC DNA]</scope>
    <source>
        <strain evidence="3">Patoc 1 / ATCC 23582 / Paris</strain>
    </source>
</reference>
<keyword evidence="1" id="KW-0812">Transmembrane</keyword>
<dbReference type="EMBL" id="CP000787">
    <property type="protein sequence ID" value="ABZ99551.1"/>
    <property type="molecule type" value="Genomic_DNA"/>
</dbReference>
<feature type="transmembrane region" description="Helical" evidence="1">
    <location>
        <begin position="109"/>
        <end position="134"/>
    </location>
</feature>
<dbReference type="KEGG" id="lbi:LEPBI_II0013"/>
<dbReference type="Proteomes" id="UP000001847">
    <property type="component" value="Chromosome II"/>
</dbReference>
<dbReference type="NCBIfam" id="NF047493">
    <property type="entry name" value="LB_053_fam"/>
    <property type="match status" value="1"/>
</dbReference>
<dbReference type="HOGENOM" id="CLU_1089026_0_0_12"/>
<keyword evidence="1" id="KW-1133">Transmembrane helix</keyword>
<dbReference type="AlphaFoldDB" id="B0STL7"/>
<sequence length="255" mass="30037">MEKIYVGDITEYTIEWKDDDITDISLPEGKFYEDHSLPTFEIQSVTKEKNKITASVIFFSAGDFFLPTTWKENGVDFNSKLKINVLSNLTGTETEIEDIEPPIIFSGPYFLRLIGLILFTCINLYLIYALYLYWKSKPKIVDAAWEKSPKLLESTKRLQYLEQYIQSEKITEKELTFRISEYLKEVFSEKFQENLLGNTDSEFLAILHDKTHIPDRAIRDLRLYFRNLKYSENSQIISKEDAEKIWDQIKKDFIT</sequence>
<organism evidence="2 3">
    <name type="scientific">Leptospira biflexa serovar Patoc (strain Patoc 1 / ATCC 23582 / Paris)</name>
    <dbReference type="NCBI Taxonomy" id="456481"/>
    <lineage>
        <taxon>Bacteria</taxon>
        <taxon>Pseudomonadati</taxon>
        <taxon>Spirochaetota</taxon>
        <taxon>Spirochaetia</taxon>
        <taxon>Leptospirales</taxon>
        <taxon>Leptospiraceae</taxon>
        <taxon>Leptospira</taxon>
    </lineage>
</organism>
<protein>
    <submittedName>
        <fullName evidence="2">Uncharacterized protein</fullName>
    </submittedName>
</protein>
<evidence type="ECO:0000313" key="3">
    <source>
        <dbReference type="Proteomes" id="UP000001847"/>
    </source>
</evidence>